<name>A0A0D9ZI91_9ORYZ</name>
<evidence type="ECO:0000256" key="1">
    <source>
        <dbReference type="SAM" id="MobiDB-lite"/>
    </source>
</evidence>
<dbReference type="EnsemblPlants" id="OGLUM04G05580.1">
    <property type="protein sequence ID" value="OGLUM04G05580.1"/>
    <property type="gene ID" value="OGLUM04G05580"/>
</dbReference>
<dbReference type="PANTHER" id="PTHR47994:SF11">
    <property type="entry name" value="BINDING PROTEIN, PUTATIVE-RELATED"/>
    <property type="match status" value="1"/>
</dbReference>
<dbReference type="AlphaFoldDB" id="A0A0D9ZI91"/>
<dbReference type="STRING" id="40148.A0A0D9ZI91"/>
<protein>
    <submittedName>
        <fullName evidence="2">Uncharacterized protein</fullName>
    </submittedName>
</protein>
<reference evidence="2" key="1">
    <citation type="submission" date="2015-04" db="UniProtKB">
        <authorList>
            <consortium name="EnsemblPlants"/>
        </authorList>
    </citation>
    <scope>IDENTIFICATION</scope>
</reference>
<dbReference type="Proteomes" id="UP000026961">
    <property type="component" value="Chromosome 4"/>
</dbReference>
<accession>A0A0D9ZI91</accession>
<evidence type="ECO:0000313" key="3">
    <source>
        <dbReference type="Proteomes" id="UP000026961"/>
    </source>
</evidence>
<feature type="region of interest" description="Disordered" evidence="1">
    <location>
        <begin position="1"/>
        <end position="22"/>
    </location>
</feature>
<dbReference type="HOGENOM" id="CLU_1157986_0_0_1"/>
<proteinExistence type="predicted"/>
<dbReference type="eggNOG" id="KOG0048">
    <property type="taxonomic scope" value="Eukaryota"/>
</dbReference>
<organism evidence="2">
    <name type="scientific">Oryza glumipatula</name>
    <dbReference type="NCBI Taxonomy" id="40148"/>
    <lineage>
        <taxon>Eukaryota</taxon>
        <taxon>Viridiplantae</taxon>
        <taxon>Streptophyta</taxon>
        <taxon>Embryophyta</taxon>
        <taxon>Tracheophyta</taxon>
        <taxon>Spermatophyta</taxon>
        <taxon>Magnoliopsida</taxon>
        <taxon>Liliopsida</taxon>
        <taxon>Poales</taxon>
        <taxon>Poaceae</taxon>
        <taxon>BOP clade</taxon>
        <taxon>Oryzoideae</taxon>
        <taxon>Oryzeae</taxon>
        <taxon>Oryzinae</taxon>
        <taxon>Oryza</taxon>
    </lineage>
</organism>
<keyword evidence="3" id="KW-1185">Reference proteome</keyword>
<dbReference type="InterPro" id="IPR015495">
    <property type="entry name" value="Myb_TF_plants"/>
</dbReference>
<dbReference type="PANTHER" id="PTHR47994">
    <property type="entry name" value="F14D16.11-RELATED"/>
    <property type="match status" value="1"/>
</dbReference>
<dbReference type="Gramene" id="OGLUM04G05580.1">
    <property type="protein sequence ID" value="OGLUM04G05580.1"/>
    <property type="gene ID" value="OGLUM04G05580"/>
</dbReference>
<reference evidence="2" key="2">
    <citation type="submission" date="2018-05" db="EMBL/GenBank/DDBJ databases">
        <title>OgluRS3 (Oryza glumaepatula Reference Sequence Version 3).</title>
        <authorList>
            <person name="Zhang J."/>
            <person name="Kudrna D."/>
            <person name="Lee S."/>
            <person name="Talag J."/>
            <person name="Welchert J."/>
            <person name="Wing R.A."/>
        </authorList>
    </citation>
    <scope>NUCLEOTIDE SEQUENCE [LARGE SCALE GENOMIC DNA]</scope>
</reference>
<sequence>MSKVPLGPHVSSAIPFSPRQQHQGTAAVIATHLSERTDNENTHLKKRLIQMGFDPMTHRPRTDFFAALPQLIALATLRDHLAATACGGGGADHAGRRWWWRRHCHPGRQDACLLQSAASTIASAGSGGGGAMSAHDADAALAVATCSSSSAGSSIPITATAIDHSGGQTQAPCAFSEAPVITSDDVEANLRLLGCGVGADAFACHGGSLPLLADLSDVTTTTNSLDWCSATGSSRRRPFLWLERGE</sequence>
<evidence type="ECO:0000313" key="2">
    <source>
        <dbReference type="EnsemblPlants" id="OGLUM04G05580.1"/>
    </source>
</evidence>